<comment type="caution">
    <text evidence="4">The sequence shown here is derived from an EMBL/GenBank/DDBJ whole genome shotgun (WGS) entry which is preliminary data.</text>
</comment>
<evidence type="ECO:0000313" key="5">
    <source>
        <dbReference type="Proteomes" id="UP000055045"/>
    </source>
</evidence>
<feature type="domain" description="N-acetyltransferase" evidence="3">
    <location>
        <begin position="48"/>
        <end position="213"/>
    </location>
</feature>
<dbReference type="CDD" id="cd04301">
    <property type="entry name" value="NAT_SF"/>
    <property type="match status" value="1"/>
</dbReference>
<dbReference type="SUPFAM" id="SSF55729">
    <property type="entry name" value="Acyl-CoA N-acyltransferases (Nat)"/>
    <property type="match status" value="1"/>
</dbReference>
<dbReference type="PANTHER" id="PTHR45910:SF1">
    <property type="entry name" value="N-ALPHA-ACETYLTRANSFERASE 20"/>
    <property type="match status" value="1"/>
</dbReference>
<dbReference type="STRING" id="48697.A0A101ML03"/>
<dbReference type="Pfam" id="PF00583">
    <property type="entry name" value="Acetyltransf_1"/>
    <property type="match status" value="1"/>
</dbReference>
<dbReference type="PANTHER" id="PTHR45910">
    <property type="entry name" value="N-ALPHA-ACETYLTRANSFERASE 20"/>
    <property type="match status" value="1"/>
</dbReference>
<keyword evidence="2" id="KW-0012">Acyltransferase</keyword>
<name>A0A101ML03_PENFR</name>
<evidence type="ECO:0000313" key="4">
    <source>
        <dbReference type="EMBL" id="KUM62434.1"/>
    </source>
</evidence>
<protein>
    <recommendedName>
        <fullName evidence="3">N-acetyltransferase domain-containing protein</fullName>
    </recommendedName>
</protein>
<dbReference type="GO" id="GO:0031416">
    <property type="term" value="C:NatB complex"/>
    <property type="evidence" value="ECO:0007669"/>
    <property type="project" value="TreeGrafter"/>
</dbReference>
<evidence type="ECO:0000256" key="1">
    <source>
        <dbReference type="ARBA" id="ARBA00022679"/>
    </source>
</evidence>
<dbReference type="Gene3D" id="3.40.630.30">
    <property type="match status" value="1"/>
</dbReference>
<evidence type="ECO:0000259" key="3">
    <source>
        <dbReference type="PROSITE" id="PS51186"/>
    </source>
</evidence>
<dbReference type="FunFam" id="3.40.630.30:FF:000058">
    <property type="entry name" value="N-acetyltransferase (Nat5)"/>
    <property type="match status" value="1"/>
</dbReference>
<dbReference type="EMBL" id="LLXE01000101">
    <property type="protein sequence ID" value="KUM62434.1"/>
    <property type="molecule type" value="Genomic_DNA"/>
</dbReference>
<dbReference type="AlphaFoldDB" id="A0A101ML03"/>
<dbReference type="Proteomes" id="UP000055045">
    <property type="component" value="Unassembled WGS sequence"/>
</dbReference>
<proteinExistence type="predicted"/>
<gene>
    <name evidence="4" type="ORF">ACN42_g4672</name>
</gene>
<dbReference type="OrthoDB" id="10264728at2759"/>
<reference evidence="4 5" key="1">
    <citation type="submission" date="2015-10" db="EMBL/GenBank/DDBJ databases">
        <title>Genome sequencing of Penicillium freii.</title>
        <authorList>
            <person name="Nguyen H.D."/>
            <person name="Visagie C.M."/>
            <person name="Seifert K.A."/>
        </authorList>
    </citation>
    <scope>NUCLEOTIDE SEQUENCE [LARGE SCALE GENOMIC DNA]</scope>
    <source>
        <strain evidence="4 5">DAOM 242723</strain>
    </source>
</reference>
<evidence type="ECO:0000256" key="2">
    <source>
        <dbReference type="ARBA" id="ARBA00023315"/>
    </source>
</evidence>
<dbReference type="InterPro" id="IPR051646">
    <property type="entry name" value="NatB_acetyltransferase_subunit"/>
</dbReference>
<organism evidence="4 5">
    <name type="scientific">Penicillium freii</name>
    <dbReference type="NCBI Taxonomy" id="48697"/>
    <lineage>
        <taxon>Eukaryota</taxon>
        <taxon>Fungi</taxon>
        <taxon>Dikarya</taxon>
        <taxon>Ascomycota</taxon>
        <taxon>Pezizomycotina</taxon>
        <taxon>Eurotiomycetes</taxon>
        <taxon>Eurotiomycetidae</taxon>
        <taxon>Eurotiales</taxon>
        <taxon>Aspergillaceae</taxon>
        <taxon>Penicillium</taxon>
    </lineage>
</organism>
<keyword evidence="5" id="KW-1185">Reference proteome</keyword>
<keyword evidence="1" id="KW-0808">Transferase</keyword>
<accession>A0A101ML03</accession>
<dbReference type="GO" id="GO:0004596">
    <property type="term" value="F:protein-N-terminal amino-acid acetyltransferase activity"/>
    <property type="evidence" value="ECO:0007669"/>
    <property type="project" value="TreeGrafter"/>
</dbReference>
<dbReference type="InterPro" id="IPR016181">
    <property type="entry name" value="Acyl_CoA_acyltransferase"/>
</dbReference>
<dbReference type="PROSITE" id="PS51186">
    <property type="entry name" value="GNAT"/>
    <property type="match status" value="1"/>
</dbReference>
<sequence length="236" mass="27482">MQEGYNNQQLDFNPHRRLLFITARQKKNKSIKPHIIILTLTIYDIKMSSIERMSPLDLLDLNLTNLDPLTENYDLGFYLNYLNKWPSLFSTVKDHDAGIVGYIMGKLEEQHPAMRHSEHYTPWHGHITVLTVAPAWRRLGFARRLTEQLERGSDSNDAWFVDLYVRAGNKVAYDMYKGMGYSVFRRVVNYYSDDPSGMSEDGEDAFDMRKPCSRDKKLEHVRENGENFPVGPEDVM</sequence>
<dbReference type="InterPro" id="IPR000182">
    <property type="entry name" value="GNAT_dom"/>
</dbReference>